<dbReference type="Proteomes" id="UP001234202">
    <property type="component" value="Unassembled WGS sequence"/>
</dbReference>
<organism evidence="1 2">
    <name type="scientific">Naganishia onofrii</name>
    <dbReference type="NCBI Taxonomy" id="1851511"/>
    <lineage>
        <taxon>Eukaryota</taxon>
        <taxon>Fungi</taxon>
        <taxon>Dikarya</taxon>
        <taxon>Basidiomycota</taxon>
        <taxon>Agaricomycotina</taxon>
        <taxon>Tremellomycetes</taxon>
        <taxon>Filobasidiales</taxon>
        <taxon>Filobasidiaceae</taxon>
        <taxon>Naganishia</taxon>
    </lineage>
</organism>
<name>A0ACC2X764_9TREE</name>
<gene>
    <name evidence="1" type="ORF">QFC24_005864</name>
</gene>
<keyword evidence="2" id="KW-1185">Reference proteome</keyword>
<dbReference type="EMBL" id="JASBWV010000026">
    <property type="protein sequence ID" value="KAJ9118901.1"/>
    <property type="molecule type" value="Genomic_DNA"/>
</dbReference>
<evidence type="ECO:0000313" key="1">
    <source>
        <dbReference type="EMBL" id="KAJ9118901.1"/>
    </source>
</evidence>
<evidence type="ECO:0000313" key="2">
    <source>
        <dbReference type="Proteomes" id="UP001234202"/>
    </source>
</evidence>
<sequence length="88" mass="9686">MSTHSSKVALKAALDTIEPTMVQPTLSSNFQQFPEQNADHATVEGTLDSSSRSSINDDDKQMAAFGYKSQLARRWHSLESFAVSFCAM</sequence>
<accession>A0ACC2X764</accession>
<reference evidence="1" key="1">
    <citation type="submission" date="2023-04" db="EMBL/GenBank/DDBJ databases">
        <title>Draft Genome sequencing of Naganishia species isolated from polar environments using Oxford Nanopore Technology.</title>
        <authorList>
            <person name="Leo P."/>
            <person name="Venkateswaran K."/>
        </authorList>
    </citation>
    <scope>NUCLEOTIDE SEQUENCE</scope>
    <source>
        <strain evidence="1">DBVPG 5303</strain>
    </source>
</reference>
<comment type="caution">
    <text evidence="1">The sequence shown here is derived from an EMBL/GenBank/DDBJ whole genome shotgun (WGS) entry which is preliminary data.</text>
</comment>
<proteinExistence type="predicted"/>
<protein>
    <submittedName>
        <fullName evidence="1">Uncharacterized protein</fullName>
    </submittedName>
</protein>